<gene>
    <name evidence="3" type="ORF">J2S66_006150</name>
</gene>
<proteinExistence type="predicted"/>
<evidence type="ECO:0000256" key="1">
    <source>
        <dbReference type="SAM" id="MobiDB-lite"/>
    </source>
</evidence>
<reference evidence="3 4" key="1">
    <citation type="submission" date="2023-07" db="EMBL/GenBank/DDBJ databases">
        <title>Sequencing the genomes of 1000 actinobacteria strains.</title>
        <authorList>
            <person name="Klenk H.-P."/>
        </authorList>
    </citation>
    <scope>NUCLEOTIDE SEQUENCE [LARGE SCALE GENOMIC DNA]</scope>
    <source>
        <strain evidence="3 4">DSM 43749</strain>
    </source>
</reference>
<protein>
    <submittedName>
        <fullName evidence="3">Uncharacterized protein with FMN-binding domain</fullName>
    </submittedName>
</protein>
<dbReference type="RefSeq" id="WP_310311441.1">
    <property type="nucleotide sequence ID" value="NZ_BAAAXB010000001.1"/>
</dbReference>
<feature type="region of interest" description="Disordered" evidence="1">
    <location>
        <begin position="26"/>
        <end position="50"/>
    </location>
</feature>
<sequence>MKRAVPILLLTVAGLVPLWRFEPQPETASAPGATAGAPAPTTTGQVGAGGVATQSVDGALVRTRHGDVRVEVVFEGDRIASVTMLEQPDSAPTRKAVPLLVRETLTAQSADVDTVSGATTTSEAYVESLQAAIDAKG</sequence>
<keyword evidence="4" id="KW-1185">Reference proteome</keyword>
<name>A0ABU1Q4E9_9PSEU</name>
<dbReference type="Proteomes" id="UP001268819">
    <property type="component" value="Unassembled WGS sequence"/>
</dbReference>
<dbReference type="SMART" id="SM00900">
    <property type="entry name" value="FMN_bind"/>
    <property type="match status" value="1"/>
</dbReference>
<evidence type="ECO:0000313" key="4">
    <source>
        <dbReference type="Proteomes" id="UP001268819"/>
    </source>
</evidence>
<dbReference type="InterPro" id="IPR007329">
    <property type="entry name" value="FMN-bd"/>
</dbReference>
<organism evidence="3 4">
    <name type="scientific">Saccharothrix longispora</name>
    <dbReference type="NCBI Taxonomy" id="33920"/>
    <lineage>
        <taxon>Bacteria</taxon>
        <taxon>Bacillati</taxon>
        <taxon>Actinomycetota</taxon>
        <taxon>Actinomycetes</taxon>
        <taxon>Pseudonocardiales</taxon>
        <taxon>Pseudonocardiaceae</taxon>
        <taxon>Saccharothrix</taxon>
    </lineage>
</organism>
<evidence type="ECO:0000259" key="2">
    <source>
        <dbReference type="SMART" id="SM00900"/>
    </source>
</evidence>
<feature type="compositionally biased region" description="Low complexity" evidence="1">
    <location>
        <begin position="27"/>
        <end position="50"/>
    </location>
</feature>
<dbReference type="Gene3D" id="3.90.1010.20">
    <property type="match status" value="1"/>
</dbReference>
<feature type="domain" description="FMN-binding" evidence="2">
    <location>
        <begin position="63"/>
        <end position="136"/>
    </location>
</feature>
<comment type="caution">
    <text evidence="3">The sequence shown here is derived from an EMBL/GenBank/DDBJ whole genome shotgun (WGS) entry which is preliminary data.</text>
</comment>
<evidence type="ECO:0000313" key="3">
    <source>
        <dbReference type="EMBL" id="MDR6597766.1"/>
    </source>
</evidence>
<accession>A0ABU1Q4E9</accession>
<dbReference type="EMBL" id="JAVDSG010000001">
    <property type="protein sequence ID" value="MDR6597766.1"/>
    <property type="molecule type" value="Genomic_DNA"/>
</dbReference>
<dbReference type="Pfam" id="PF04205">
    <property type="entry name" value="FMN_bind"/>
    <property type="match status" value="1"/>
</dbReference>